<gene>
    <name evidence="2" type="ORF">MNQ99_16815</name>
</gene>
<organism evidence="2 3">
    <name type="scientific">Arthrobacter sulfonylureivorans</name>
    <dbReference type="NCBI Taxonomy" id="2486855"/>
    <lineage>
        <taxon>Bacteria</taxon>
        <taxon>Bacillati</taxon>
        <taxon>Actinomycetota</taxon>
        <taxon>Actinomycetes</taxon>
        <taxon>Micrococcales</taxon>
        <taxon>Micrococcaceae</taxon>
        <taxon>Arthrobacter</taxon>
    </lineage>
</organism>
<evidence type="ECO:0000313" key="2">
    <source>
        <dbReference type="EMBL" id="UNK45558.1"/>
    </source>
</evidence>
<dbReference type="InterPro" id="IPR045057">
    <property type="entry name" value="Gcn5-rel_NAT"/>
</dbReference>
<accession>A0ABY3W8V2</accession>
<feature type="domain" description="N-acetyltransferase" evidence="1">
    <location>
        <begin position="10"/>
        <end position="100"/>
    </location>
</feature>
<evidence type="ECO:0000313" key="3">
    <source>
        <dbReference type="Proteomes" id="UP000829069"/>
    </source>
</evidence>
<dbReference type="PROSITE" id="PS51729">
    <property type="entry name" value="GNAT_YJDJ"/>
    <property type="match status" value="1"/>
</dbReference>
<dbReference type="Pfam" id="PF14542">
    <property type="entry name" value="Acetyltransf_CG"/>
    <property type="match status" value="1"/>
</dbReference>
<dbReference type="InterPro" id="IPR016181">
    <property type="entry name" value="Acyl_CoA_acyltransferase"/>
</dbReference>
<evidence type="ECO:0000259" key="1">
    <source>
        <dbReference type="PROSITE" id="PS51729"/>
    </source>
</evidence>
<dbReference type="PANTHER" id="PTHR31435:SF10">
    <property type="entry name" value="BSR4717 PROTEIN"/>
    <property type="match status" value="1"/>
</dbReference>
<dbReference type="Gene3D" id="3.40.630.30">
    <property type="match status" value="1"/>
</dbReference>
<dbReference type="PANTHER" id="PTHR31435">
    <property type="entry name" value="PROTEIN NATD1"/>
    <property type="match status" value="1"/>
</dbReference>
<dbReference type="RefSeq" id="WP_241913754.1">
    <property type="nucleotide sequence ID" value="NZ_CP093326.1"/>
</dbReference>
<keyword evidence="3" id="KW-1185">Reference proteome</keyword>
<dbReference type="SUPFAM" id="SSF55729">
    <property type="entry name" value="Acyl-CoA N-acyltransferases (Nat)"/>
    <property type="match status" value="1"/>
</dbReference>
<dbReference type="Proteomes" id="UP000829069">
    <property type="component" value="Chromosome"/>
</dbReference>
<dbReference type="InterPro" id="IPR031165">
    <property type="entry name" value="GNAT_YJDJ"/>
</dbReference>
<sequence>MESASPITVRPNADRHRYELVDGDKVIGKAHWLPFEGSAGPERIFFHTTVKEEYSGQGLAGRLARYSLDDTIAADLAVVTVCPYFKAYVEKHPEYQPNTVPVRPQHLQAVAELTS</sequence>
<dbReference type="EMBL" id="CP093326">
    <property type="protein sequence ID" value="UNK45558.1"/>
    <property type="molecule type" value="Genomic_DNA"/>
</dbReference>
<proteinExistence type="predicted"/>
<reference evidence="2 3" key="1">
    <citation type="submission" date="2022-03" db="EMBL/GenBank/DDBJ databases">
        <title>Isotopic signatures of nitrous oxide derived from detoxification processes.</title>
        <authorList>
            <person name="Behrendt U."/>
            <person name="Buchen C."/>
            <person name="Well R."/>
            <person name="Ulrich A."/>
            <person name="Rohe L."/>
            <person name="Kolb S."/>
            <person name="Schloter M."/>
            <person name="Horn M.A."/>
            <person name="Augustin J."/>
        </authorList>
    </citation>
    <scope>NUCLEOTIDE SEQUENCE [LARGE SCALE GENOMIC DNA]</scope>
    <source>
        <strain evidence="2 3">S4-C24</strain>
    </source>
</reference>
<name>A0ABY3W8V2_9MICC</name>
<protein>
    <submittedName>
        <fullName evidence="2">N-acetyltransferase</fullName>
    </submittedName>
</protein>